<dbReference type="EMBL" id="MCGE01000019">
    <property type="protein sequence ID" value="ORZ12436.1"/>
    <property type="molecule type" value="Genomic_DNA"/>
</dbReference>
<feature type="compositionally biased region" description="Acidic residues" evidence="1">
    <location>
        <begin position="55"/>
        <end position="70"/>
    </location>
</feature>
<reference evidence="2 3" key="1">
    <citation type="submission" date="2016-07" db="EMBL/GenBank/DDBJ databases">
        <title>Pervasive Adenine N6-methylation of Active Genes in Fungi.</title>
        <authorList>
            <consortium name="DOE Joint Genome Institute"/>
            <person name="Mondo S.J."/>
            <person name="Dannebaum R.O."/>
            <person name="Kuo R.C."/>
            <person name="Labutti K."/>
            <person name="Haridas S."/>
            <person name="Kuo A."/>
            <person name="Salamov A."/>
            <person name="Ahrendt S.R."/>
            <person name="Lipzen A."/>
            <person name="Sullivan W."/>
            <person name="Andreopoulos W.B."/>
            <person name="Clum A."/>
            <person name="Lindquist E."/>
            <person name="Daum C."/>
            <person name="Ramamoorthy G.K."/>
            <person name="Gryganskyi A."/>
            <person name="Culley D."/>
            <person name="Magnuson J.K."/>
            <person name="James T.Y."/>
            <person name="O'Malley M.A."/>
            <person name="Stajich J.E."/>
            <person name="Spatafora J.W."/>
            <person name="Visel A."/>
            <person name="Grigoriev I.V."/>
        </authorList>
    </citation>
    <scope>NUCLEOTIDE SEQUENCE [LARGE SCALE GENOMIC DNA]</scope>
    <source>
        <strain evidence="2 3">NRRL 1336</strain>
    </source>
</reference>
<dbReference type="Proteomes" id="UP000193560">
    <property type="component" value="Unassembled WGS sequence"/>
</dbReference>
<feature type="compositionally biased region" description="Low complexity" evidence="1">
    <location>
        <begin position="83"/>
        <end position="94"/>
    </location>
</feature>
<protein>
    <submittedName>
        <fullName evidence="2">Uncharacterized protein</fullName>
    </submittedName>
</protein>
<name>A0A1X2I9Z5_9FUNG</name>
<evidence type="ECO:0000313" key="2">
    <source>
        <dbReference type="EMBL" id="ORZ12436.1"/>
    </source>
</evidence>
<proteinExistence type="predicted"/>
<sequence length="172" mass="20135">MNNQVIHPFQFYPYTTFDPADSDWLTNPDWTFAPIQFGNEEANLNDQYEVNKDNEQEEVDNEEANLNDQDEVNKDNEQDEVDNNSNNDSPDVNVTSTTNYINRTWPMTAEEETPNTCDSKSKHTQPNIWNYTPKNGRYIGIARISYQLNSHQPLSSWRINRLDPKKRDCNIQ</sequence>
<organism evidence="2 3">
    <name type="scientific">Absidia repens</name>
    <dbReference type="NCBI Taxonomy" id="90262"/>
    <lineage>
        <taxon>Eukaryota</taxon>
        <taxon>Fungi</taxon>
        <taxon>Fungi incertae sedis</taxon>
        <taxon>Mucoromycota</taxon>
        <taxon>Mucoromycotina</taxon>
        <taxon>Mucoromycetes</taxon>
        <taxon>Mucorales</taxon>
        <taxon>Cunninghamellaceae</taxon>
        <taxon>Absidia</taxon>
    </lineage>
</organism>
<keyword evidence="3" id="KW-1185">Reference proteome</keyword>
<comment type="caution">
    <text evidence="2">The sequence shown here is derived from an EMBL/GenBank/DDBJ whole genome shotgun (WGS) entry which is preliminary data.</text>
</comment>
<evidence type="ECO:0000256" key="1">
    <source>
        <dbReference type="SAM" id="MobiDB-lite"/>
    </source>
</evidence>
<dbReference type="AlphaFoldDB" id="A0A1X2I9Z5"/>
<feature type="region of interest" description="Disordered" evidence="1">
    <location>
        <begin position="54"/>
        <end position="96"/>
    </location>
</feature>
<evidence type="ECO:0000313" key="3">
    <source>
        <dbReference type="Proteomes" id="UP000193560"/>
    </source>
</evidence>
<gene>
    <name evidence="2" type="ORF">BCR42DRAFT_394870</name>
</gene>
<accession>A0A1X2I9Z5</accession>